<dbReference type="Gene3D" id="1.20.120.450">
    <property type="entry name" value="dinb family like domain"/>
    <property type="match status" value="1"/>
</dbReference>
<dbReference type="RefSeq" id="WP_151078993.1">
    <property type="nucleotide sequence ID" value="NZ_CP047647.1"/>
</dbReference>
<comment type="caution">
    <text evidence="1">The sequence shown here is derived from an EMBL/GenBank/DDBJ whole genome shotgun (WGS) entry which is preliminary data.</text>
</comment>
<proteinExistence type="predicted"/>
<dbReference type="SUPFAM" id="SSF109854">
    <property type="entry name" value="DinB/YfiT-like putative metalloenzymes"/>
    <property type="match status" value="1"/>
</dbReference>
<name>A0A7L4ZXM8_9BACT</name>
<protein>
    <submittedName>
        <fullName evidence="1">DinB family protein</fullName>
    </submittedName>
</protein>
<evidence type="ECO:0000313" key="2">
    <source>
        <dbReference type="Proteomes" id="UP000326380"/>
    </source>
</evidence>
<dbReference type="InterPro" id="IPR034660">
    <property type="entry name" value="DinB/YfiT-like"/>
</dbReference>
<dbReference type="Proteomes" id="UP000326380">
    <property type="component" value="Unassembled WGS sequence"/>
</dbReference>
<evidence type="ECO:0000313" key="1">
    <source>
        <dbReference type="EMBL" id="KAA9332066.1"/>
    </source>
</evidence>
<dbReference type="Pfam" id="PF12867">
    <property type="entry name" value="DinB_2"/>
    <property type="match status" value="1"/>
</dbReference>
<gene>
    <name evidence="1" type="ORF">F0P96_11285</name>
</gene>
<keyword evidence="2" id="KW-1185">Reference proteome</keyword>
<reference evidence="1 2" key="1">
    <citation type="submission" date="2019-09" db="EMBL/GenBank/DDBJ databases">
        <title>Genome sequence of Hymenobacter sp. M3.</title>
        <authorList>
            <person name="Srinivasan S."/>
        </authorList>
    </citation>
    <scope>NUCLEOTIDE SEQUENCE [LARGE SCALE GENOMIC DNA]</scope>
    <source>
        <strain evidence="1 2">M3</strain>
    </source>
</reference>
<organism evidence="1 2">
    <name type="scientific">Hymenobacter busanensis</name>
    <dbReference type="NCBI Taxonomy" id="2607656"/>
    <lineage>
        <taxon>Bacteria</taxon>
        <taxon>Pseudomonadati</taxon>
        <taxon>Bacteroidota</taxon>
        <taxon>Cytophagia</taxon>
        <taxon>Cytophagales</taxon>
        <taxon>Hymenobacteraceae</taxon>
        <taxon>Hymenobacter</taxon>
    </lineage>
</organism>
<dbReference type="InterPro" id="IPR024775">
    <property type="entry name" value="DinB-like"/>
</dbReference>
<dbReference type="EMBL" id="VTWU01000004">
    <property type="protein sequence ID" value="KAA9332066.1"/>
    <property type="molecule type" value="Genomic_DNA"/>
</dbReference>
<dbReference type="AlphaFoldDB" id="A0A7L4ZXM8"/>
<accession>A0A7L4ZXM8</accession>
<sequence>MTPAPASSSDKHLNAPLPEVWLRGPLPEVPPLLQPVAHALLQAREELGAALHDFPADLLWQRPAGVASVGFHLQHLTGVLDRLLTYARAETLTPAQLAYLAAEGKPTAPPTSTAALVRAFETQVEQALAQLRATDEATLPNWRGVGRAQLPSTVLGLLTHAAEHTMRHLGQLLVTARVVQTAPPMP</sequence>